<reference evidence="2 3" key="1">
    <citation type="journal article" date="2001" name="Nature">
        <title>Initial sequencing and analysis of the human genome.</title>
        <authorList>
            <consortium name="International Human Genome Sequencing Consortium"/>
            <person name="Lander E.S."/>
            <person name="Linton L.M."/>
            <person name="Birren B."/>
            <person name="Nusbaum C."/>
            <person name="Zody M.C."/>
            <person name="Baldwin J."/>
            <person name="Devon K."/>
            <person name="Dewar K."/>
            <person name="Doyle M."/>
            <person name="FitzHugh W."/>
            <person name="Funke R."/>
            <person name="Gage D."/>
            <person name="Harris K."/>
            <person name="Heaford A."/>
            <person name="Howland J."/>
            <person name="Kann L."/>
            <person name="Lehoczky J."/>
            <person name="LeVine R."/>
            <person name="McEwan P."/>
            <person name="McKernan K."/>
            <person name="Meldrim J."/>
            <person name="Mesirov J.P."/>
            <person name="Miranda C."/>
            <person name="Morris W."/>
            <person name="Naylor J."/>
            <person name="Raymond C."/>
            <person name="Rosetti M."/>
            <person name="Santos R."/>
            <person name="Sheridan A."/>
            <person name="Sougnez C."/>
            <person name="Stange-Thomann N."/>
            <person name="Stojanovic N."/>
            <person name="Subramanian A."/>
            <person name="Wyman D."/>
            <person name="Rogers J."/>
            <person name="Sulston J."/>
            <person name="Ainscough R."/>
            <person name="Beck S."/>
            <person name="Bentley D."/>
            <person name="Burton J."/>
            <person name="Clee C."/>
            <person name="Carter N."/>
            <person name="Coulson A."/>
            <person name="Deadman R."/>
            <person name="Deloukas P."/>
            <person name="Dunham A."/>
            <person name="Dunham I."/>
            <person name="Durbin R."/>
            <person name="French L."/>
            <person name="Grafham D."/>
            <person name="Gregory S."/>
            <person name="Hubbard T."/>
            <person name="Humphray S."/>
            <person name="Hunt A."/>
            <person name="Jones M."/>
            <person name="Lloyd C."/>
            <person name="McMurray A."/>
            <person name="Matthews L."/>
            <person name="Mercer S."/>
            <person name="Milne S."/>
            <person name="Mullikin J.C."/>
            <person name="Mungall A."/>
            <person name="Plumb R."/>
            <person name="Ross M."/>
            <person name="Shownkeen R."/>
            <person name="Sims S."/>
            <person name="Waterston R.H."/>
            <person name="Wilson R.K."/>
            <person name="Hillier L.W."/>
            <person name="McPherson J.D."/>
            <person name="Marra M.A."/>
            <person name="Mardis E.R."/>
            <person name="Fulton L.A."/>
            <person name="Chinwalla A.T."/>
            <person name="Pepin K.H."/>
            <person name="Gish W.R."/>
            <person name="Chissoe S.L."/>
            <person name="Wendl M.C."/>
            <person name="Delehaunty K.D."/>
            <person name="Miner T.L."/>
            <person name="Delehaunty A."/>
            <person name="Kramer J.B."/>
            <person name="Cook L.L."/>
            <person name="Fulton R.S."/>
            <person name="Johnson D.L."/>
            <person name="Minx P.J."/>
            <person name="Clifton S.W."/>
            <person name="Hawkins T."/>
            <person name="Branscomb E."/>
            <person name="Predki P."/>
            <person name="Richardson P."/>
            <person name="Wenning S."/>
            <person name="Slezak T."/>
            <person name="Doggett N."/>
            <person name="Cheng J.F."/>
            <person name="Olsen A."/>
            <person name="Lucas S."/>
            <person name="Elkin C."/>
            <person name="Uberbacher E."/>
            <person name="Frazier M."/>
            <person name="Gibbs R.A."/>
            <person name="Muzny D.M."/>
            <person name="Scherer S.E."/>
            <person name="Bouck J.B."/>
            <person name="Sodergren E.J."/>
            <person name="Worley K.C."/>
            <person name="Rives C.M."/>
            <person name="Gorrell J.H."/>
            <person name="Metzker M.L."/>
            <person name="Naylor S.L."/>
            <person name="Kucherlapati R.S."/>
            <person name="Nelson D.L."/>
            <person name="Weinstock G.M."/>
            <person name="Sakaki Y."/>
            <person name="Fujiyama A."/>
            <person name="Hattori M."/>
            <person name="Yada T."/>
            <person name="Toyoda A."/>
            <person name="Itoh T."/>
            <person name="Kawagoe C."/>
            <person name="Watanabe H."/>
            <person name="Totoki Y."/>
            <person name="Taylor T."/>
            <person name="Weissenbach J."/>
            <person name="Heilig R."/>
            <person name="Saurin W."/>
            <person name="Artiguenave F."/>
            <person name="Brottier P."/>
            <person name="Bruls T."/>
            <person name="Pelletier E."/>
            <person name="Robert C."/>
            <person name="Wincker P."/>
            <person name="Smith D.R."/>
            <person name="Doucette-Stamm L."/>
            <person name="Rubenfield M."/>
            <person name="Weinstock K."/>
            <person name="Lee H.M."/>
            <person name="Dubois J."/>
            <person name="Rosenthal A."/>
            <person name="Platzer M."/>
            <person name="Nyakatura G."/>
            <person name="Taudien S."/>
            <person name="Rump A."/>
            <person name="Yang H."/>
            <person name="Yu J."/>
            <person name="Wang J."/>
            <person name="Huang G."/>
            <person name="Gu J."/>
            <person name="Hood L."/>
            <person name="Rowen L."/>
            <person name="Madan A."/>
            <person name="Qin S."/>
            <person name="Davis R.W."/>
            <person name="Federspiel N.A."/>
            <person name="Abola A.P."/>
            <person name="Proctor M.J."/>
            <person name="Myers R.M."/>
            <person name="Schmutz J."/>
            <person name="Dickson M."/>
            <person name="Grimwood J."/>
            <person name="Cox D.R."/>
            <person name="Olson M.V."/>
            <person name="Kaul R."/>
            <person name="Raymond C."/>
            <person name="Shimizu N."/>
            <person name="Kawasaki K."/>
            <person name="Minoshima S."/>
            <person name="Evans G.A."/>
            <person name="Athanasiou M."/>
            <person name="Schultz R."/>
            <person name="Roe B.A."/>
            <person name="Chen F."/>
            <person name="Pan H."/>
            <person name="Ramser J."/>
            <person name="Lehrach H."/>
            <person name="Reinhardt R."/>
            <person name="McCombie W.R."/>
            <person name="de la Bastide M."/>
            <person name="Dedhia N."/>
            <person name="Blocker H."/>
            <person name="Hornischer K."/>
            <person name="Nordsiek G."/>
            <person name="Agarwala R."/>
            <person name="Aravind L."/>
            <person name="Bailey J.A."/>
            <person name="Bateman A."/>
            <person name="Batzoglou S."/>
            <person name="Birney E."/>
            <person name="Bork P."/>
            <person name="Brown D.G."/>
            <person name="Burge C.B."/>
            <person name="Cerutti L."/>
            <person name="Chen H.C."/>
            <person name="Church D."/>
            <person name="Clamp M."/>
            <person name="Copley R.R."/>
            <person name="Doerks T."/>
            <person name="Eddy S.R."/>
            <person name="Eichler E.E."/>
            <person name="Furey T.S."/>
            <person name="Galagan J."/>
            <person name="Gilbert J.G."/>
            <person name="Harmon C."/>
            <person name="Hayashizaki Y."/>
            <person name="Haussler D."/>
            <person name="Hermjakob H."/>
            <person name="Hokamp K."/>
            <person name="Jang W."/>
            <person name="Johnson L.S."/>
            <person name="Jones T.A."/>
            <person name="Kasif S."/>
            <person name="Kaspryzk A."/>
            <person name="Kennedy S."/>
            <person name="Kent W.J."/>
            <person name="Kitts P."/>
            <person name="Koonin E.V."/>
            <person name="Korf I."/>
            <person name="Kulp D."/>
            <person name="Lancet D."/>
            <person name="Lowe T.M."/>
            <person name="McLysaght A."/>
            <person name="Mikkelsen T."/>
            <person name="Moran J.V."/>
            <person name="Mulder N."/>
            <person name="Pollara V.J."/>
            <person name="Ponting C.P."/>
            <person name="Schuler G."/>
            <person name="Schultz J."/>
            <person name="Slater G."/>
            <person name="Smit A.F."/>
            <person name="Stupka E."/>
            <person name="Szustakowski J."/>
            <person name="Thierry-Mieg D."/>
            <person name="Thierry-Mieg J."/>
            <person name="Wagner L."/>
            <person name="Wallis J."/>
            <person name="Wheeler R."/>
            <person name="Williams A."/>
            <person name="Wolf Y.I."/>
            <person name="Wolfe K.H."/>
            <person name="Yang S.P."/>
            <person name="Yeh R.F."/>
            <person name="Collins F."/>
            <person name="Guyer M.S."/>
            <person name="Peterson J."/>
            <person name="Felsenfeld A."/>
            <person name="Wetterstrand K.A."/>
            <person name="Patrinos A."/>
            <person name="Morgan M.J."/>
            <person name="de Jong P."/>
            <person name="Catanese J.J."/>
            <person name="Osoegawa K."/>
            <person name="Shizuya H."/>
            <person name="Choi S."/>
            <person name="Chen Y.J."/>
        </authorList>
    </citation>
    <scope>NUCLEOTIDE SEQUENCE [LARGE SCALE GENOMIC DNA]</scope>
</reference>
<dbReference type="InterPro" id="IPR016024">
    <property type="entry name" value="ARM-type_fold"/>
</dbReference>
<dbReference type="MassIVE" id="F5H292"/>
<dbReference type="ProteomicsDB" id="25900"/>
<proteinExistence type="evidence at protein level"/>
<dbReference type="AlphaFoldDB" id="F5H292"/>
<dbReference type="Bgee" id="ENSG00000133704">
    <property type="expression patterns" value="Expressed in secondary oocyte and 188 other cell types or tissues"/>
</dbReference>
<dbReference type="GO" id="GO:0031267">
    <property type="term" value="F:small GTPase binding"/>
    <property type="evidence" value="ECO:0007669"/>
    <property type="project" value="InterPro"/>
</dbReference>
<dbReference type="Pfam" id="PF03810">
    <property type="entry name" value="IBN_N"/>
    <property type="match status" value="1"/>
</dbReference>
<protein>
    <submittedName>
        <fullName evidence="2">Importin 8</fullName>
    </submittedName>
</protein>
<dbReference type="OrthoDB" id="760868at2759"/>
<evidence type="ECO:0000259" key="1">
    <source>
        <dbReference type="PROSITE" id="PS50166"/>
    </source>
</evidence>
<dbReference type="EMBL" id="AC023426">
    <property type="status" value="NOT_ANNOTATED_CDS"/>
    <property type="molecule type" value="Genomic_DNA"/>
</dbReference>
<dbReference type="Proteomes" id="UP000005640">
    <property type="component" value="Chromosome 12"/>
</dbReference>
<dbReference type="ExpressionAtlas" id="F5H292">
    <property type="expression patterns" value="baseline and differential"/>
</dbReference>
<dbReference type="ChiTaRS" id="IPO8">
    <property type="organism name" value="human"/>
</dbReference>
<dbReference type="GeneTree" id="ENSGT00940000158848"/>
<dbReference type="Gene3D" id="1.25.10.10">
    <property type="entry name" value="Leucine-rich Repeat Variant"/>
    <property type="match status" value="1"/>
</dbReference>
<evidence type="ECO:0007829" key="4">
    <source>
        <dbReference type="PeptideAtlas" id="F5H292"/>
    </source>
</evidence>
<sequence length="84" mass="9536">MLMLSGNTSAKYFFSFACGQSKVFLLPSSVLTAAIYLKNMVTQYWPDREPPPGEAIFPFNIHENDRQQIRDNIVEGIIRSPDLV</sequence>
<gene>
    <name evidence="2" type="primary">IPO8</name>
</gene>
<dbReference type="SMR" id="F5H292"/>
<dbReference type="EMBL" id="AC012673">
    <property type="status" value="NOT_ANNOTATED_CDS"/>
    <property type="molecule type" value="Genomic_DNA"/>
</dbReference>
<keyword evidence="3" id="KW-1185">Reference proteome</keyword>
<evidence type="ECO:0000313" key="2">
    <source>
        <dbReference type="Ensembl" id="ENSP00000439413.1"/>
    </source>
</evidence>
<dbReference type="HGNC" id="HGNC:9853">
    <property type="gene designation" value="IPO8"/>
</dbReference>
<feature type="domain" description="Importin N-terminal" evidence="1">
    <location>
        <begin position="31"/>
        <end position="79"/>
    </location>
</feature>
<accession>F5H292</accession>
<dbReference type="VEuPathDB" id="HostDB:ENSG00000133704"/>
<dbReference type="Ensembl" id="ENST00000543446.1">
    <property type="protein sequence ID" value="ENSP00000439413.1"/>
    <property type="gene ID" value="ENSG00000133704.11"/>
</dbReference>
<dbReference type="InterPro" id="IPR001494">
    <property type="entry name" value="Importin-beta_N"/>
</dbReference>
<evidence type="ECO:0000313" key="3">
    <source>
        <dbReference type="Proteomes" id="UP000005640"/>
    </source>
</evidence>
<keyword evidence="4 5" id="KW-1267">Proteomics identification</keyword>
<reference evidence="2 3" key="3">
    <citation type="journal article" date="2006" name="Nature">
        <title>The finished DNA sequence of human chromosome 12.</title>
        <authorList>
            <consortium name="Baylor College of Medicine Human Genome Sequencing Center Sequence Production Team"/>
            <person name="Scherer S.E."/>
            <person name="Muzny D.M."/>
            <person name="Buhay C.J."/>
            <person name="Chen R."/>
            <person name="Cree A."/>
            <person name="Ding Y."/>
            <person name="Dugan-Rocha S."/>
            <person name="Gill R."/>
            <person name="Gunaratne P."/>
            <person name="Harris R.A."/>
            <person name="Hawes A.C."/>
            <person name="Hernandez J."/>
            <person name="Hodgson A.V."/>
            <person name="Hume J."/>
            <person name="Jackson A."/>
            <person name="Khan Z.M."/>
            <person name="Kovar-Smith C."/>
            <person name="Lewis L.R."/>
            <person name="Lozado R.J."/>
            <person name="Metzker M.L."/>
            <person name="Milosavljevic A."/>
            <person name="Miner G.R."/>
            <person name="Montgomery K.T."/>
            <person name="Morgan M.B."/>
            <person name="Nazareth L.V."/>
            <person name="Scott G."/>
            <person name="Sodergren E."/>
            <person name="Song X.Z."/>
            <person name="Steffen D."/>
            <person name="Lovering R.C."/>
            <person name="Wheeler D.A."/>
            <person name="Worley K.C."/>
            <person name="Yuan Y."/>
            <person name="Zhang Z."/>
            <person name="Adams C.Q."/>
            <person name="Ansari-Lari M.A."/>
            <person name="Ayele M."/>
            <person name="Brown M.J."/>
            <person name="Chen G."/>
            <person name="Chen Z."/>
            <person name="Clerc-Blankenburg K.P."/>
            <person name="Davis C."/>
            <person name="Delgado O."/>
            <person name="Dinh H.H."/>
            <person name="Draper H."/>
            <person name="Gonzalez-Garay M.L."/>
            <person name="Havlak P."/>
            <person name="Jackson L.R."/>
            <person name="Jacob L.S."/>
            <person name="Kelly S.H."/>
            <person name="Li L."/>
            <person name="Li Z."/>
            <person name="Liu J."/>
            <person name="Liu W."/>
            <person name="Lu J."/>
            <person name="Maheshwari M."/>
            <person name="Nguyen B.V."/>
            <person name="Okwuonu G.O."/>
            <person name="Pasternak S."/>
            <person name="Perez L.M."/>
            <person name="Plopper F.J."/>
            <person name="Santibanez J."/>
            <person name="Shen H."/>
            <person name="Tabor P.E."/>
            <person name="Verduzco D."/>
            <person name="Waldron L."/>
            <person name="Wang Q."/>
            <person name="Williams G.A."/>
            <person name="Zhang J."/>
            <person name="Zhou J."/>
            <person name="Allen C.C."/>
            <person name="Amin A.G."/>
            <person name="Anyalebechi V."/>
            <person name="Bailey M."/>
            <person name="Barbaria J.A."/>
            <person name="Bimage K.E."/>
            <person name="Bryant N.P."/>
            <person name="Burch P.E."/>
            <person name="Burkett C.E."/>
            <person name="Burrell K.L."/>
            <person name="Calderon E."/>
            <person name="Cardenas V."/>
            <person name="Carter K."/>
            <person name="Casias K."/>
            <person name="Cavazos I."/>
            <person name="Cavazos S.R."/>
            <person name="Ceasar H."/>
            <person name="Chacko J."/>
            <person name="Chan S.N."/>
            <person name="Chavez D."/>
            <person name="Christopoulos C."/>
            <person name="Chu J."/>
            <person name="Cockrell R."/>
            <person name="Cox C.D."/>
            <person name="Dang M."/>
            <person name="Dathorne S.R."/>
            <person name="David R."/>
            <person name="Davis C.M."/>
            <person name="Davy-Carroll L."/>
            <person name="Deshazo D.R."/>
            <person name="Donlin J.E."/>
            <person name="D'Souza L."/>
            <person name="Eaves K.A."/>
            <person name="Egan A."/>
            <person name="Emery-Cohen A.J."/>
            <person name="Escotto M."/>
            <person name="Flagg N."/>
            <person name="Forbes L.D."/>
            <person name="Gabisi A.M."/>
            <person name="Garza M."/>
            <person name="Hamilton C."/>
            <person name="Henderson N."/>
            <person name="Hernandez O."/>
            <person name="Hines S."/>
            <person name="Hogues M.E."/>
            <person name="Huang M."/>
            <person name="Idlebird D.G."/>
            <person name="Johnson R."/>
            <person name="Jolivet A."/>
            <person name="Jones S."/>
            <person name="Kagan R."/>
            <person name="King L.M."/>
            <person name="Leal B."/>
            <person name="Lebow H."/>
            <person name="Lee S."/>
            <person name="LeVan J.M."/>
            <person name="Lewis L.C."/>
            <person name="London P."/>
            <person name="Lorensuhewa L.M."/>
            <person name="Loulseged H."/>
            <person name="Lovett D.A."/>
            <person name="Lucier A."/>
            <person name="Lucier R.L."/>
            <person name="Ma J."/>
            <person name="Madu R.C."/>
            <person name="Mapua P."/>
            <person name="Martindale A.D."/>
            <person name="Martinez E."/>
            <person name="Massey E."/>
            <person name="Mawhiney S."/>
            <person name="Meador M.G."/>
            <person name="Mendez S."/>
            <person name="Mercado C."/>
            <person name="Mercado I.C."/>
            <person name="Merritt C.E."/>
            <person name="Miner Z.L."/>
            <person name="Minja E."/>
            <person name="Mitchell T."/>
            <person name="Mohabbat F."/>
            <person name="Mohabbat K."/>
            <person name="Montgomery B."/>
            <person name="Moore N."/>
            <person name="Morris S."/>
            <person name="Munidasa M."/>
            <person name="Ngo R.N."/>
            <person name="Nguyen N.B."/>
            <person name="Nickerson E."/>
            <person name="Nwaokelemeh O.O."/>
            <person name="Nwokenkwo S."/>
            <person name="Obregon M."/>
            <person name="Oguh M."/>
            <person name="Oragunye N."/>
            <person name="Oviedo R.J."/>
            <person name="Parish B.J."/>
            <person name="Parker D.N."/>
            <person name="Parrish J."/>
            <person name="Parks K.L."/>
            <person name="Paul H.A."/>
            <person name="Payton B.A."/>
            <person name="Perez A."/>
            <person name="Perrin W."/>
            <person name="Pickens A."/>
            <person name="Primus E.L."/>
            <person name="Pu L.L."/>
            <person name="Puazo M."/>
            <person name="Quiles M.M."/>
            <person name="Quiroz J.B."/>
            <person name="Rabata D."/>
            <person name="Reeves K."/>
            <person name="Ruiz S.J."/>
            <person name="Shao H."/>
            <person name="Sisson I."/>
            <person name="Sonaike T."/>
            <person name="Sorelle R.P."/>
            <person name="Sutton A.E."/>
            <person name="Svatek A.F."/>
            <person name="Svetz L.A."/>
            <person name="Tamerisa K.S."/>
            <person name="Taylor T.R."/>
            <person name="Teague B."/>
            <person name="Thomas N."/>
            <person name="Thorn R.D."/>
            <person name="Trejos Z.Y."/>
            <person name="Trevino B.K."/>
            <person name="Ukegbu O.N."/>
            <person name="Urban J.B."/>
            <person name="Vasquez L.I."/>
            <person name="Vera V.A."/>
            <person name="Villasana D.M."/>
            <person name="Wang L."/>
            <person name="Ward-Moore S."/>
            <person name="Warren J.T."/>
            <person name="Wei X."/>
            <person name="White F."/>
            <person name="Williamson A.L."/>
            <person name="Wleczyk R."/>
            <person name="Wooden H.S."/>
            <person name="Wooden S.H."/>
            <person name="Yen J."/>
            <person name="Yoon L."/>
            <person name="Yoon V."/>
            <person name="Zorrilla S.E."/>
            <person name="Nelson D."/>
            <person name="Kucherlapati R."/>
            <person name="Weinstock G."/>
            <person name="Gibbs R.A."/>
            <person name="null."/>
        </authorList>
    </citation>
    <scope>NUCLEOTIDE SEQUENCE [LARGE SCALE GENOMIC DNA]</scope>
</reference>
<dbReference type="InterPro" id="IPR011989">
    <property type="entry name" value="ARM-like"/>
</dbReference>
<dbReference type="SUPFAM" id="SSF48371">
    <property type="entry name" value="ARM repeat"/>
    <property type="match status" value="1"/>
</dbReference>
<dbReference type="Antibodypedia" id="12794">
    <property type="antibodies" value="137 antibodies from 29 providers"/>
</dbReference>
<reference evidence="2" key="6">
    <citation type="submission" date="2025-09" db="UniProtKB">
        <authorList>
            <consortium name="Ensembl"/>
        </authorList>
    </citation>
    <scope>IDENTIFICATION</scope>
</reference>
<evidence type="ECO:0007829" key="6">
    <source>
        <dbReference type="PubMed" id="21269460"/>
    </source>
</evidence>
<reference evidence="2" key="5">
    <citation type="submission" date="2025-08" db="UniProtKB">
        <authorList>
            <consortium name="Ensembl"/>
        </authorList>
    </citation>
    <scope>IDENTIFICATION</scope>
</reference>
<reference evidence="6" key="4">
    <citation type="journal article" date="2011" name="BMC Syst. Biol.">
        <title>Initial characterization of the human central proteome.</title>
        <authorList>
            <person name="Burkard T.R."/>
            <person name="Planyavsky M."/>
            <person name="Kaupe I."/>
            <person name="Breitwieser F.P."/>
            <person name="Burckstummer T."/>
            <person name="Bennett K.L."/>
            <person name="Superti-Furga G."/>
            <person name="Colinge J."/>
        </authorList>
    </citation>
    <scope>IDENTIFICATION BY MASS SPECTROMETRY [LARGE SCALE ANALYSIS]</scope>
</reference>
<dbReference type="Ensembl" id="ENST00000543446.1">
    <property type="protein sequence ID" value="ENSP00000439413.1"/>
    <property type="gene ID" value="ENSG00000133704.10"/>
</dbReference>
<dbReference type="HOGENOM" id="CLU_2533273_0_0_1"/>
<dbReference type="GO" id="GO:0006886">
    <property type="term" value="P:intracellular protein transport"/>
    <property type="evidence" value="ECO:0007669"/>
    <property type="project" value="InterPro"/>
</dbReference>
<reference evidence="2 3" key="2">
    <citation type="journal article" date="2004" name="Nature">
        <title>Finishing the euchromatic sequence of the human genome.</title>
        <authorList>
            <consortium name="International Human Genome Sequencing Consortium"/>
        </authorList>
    </citation>
    <scope>NUCLEOTIDE SEQUENCE [LARGE SCALE GENOMIC DNA]</scope>
</reference>
<dbReference type="PROSITE" id="PS50166">
    <property type="entry name" value="IMPORTIN_B_NT"/>
    <property type="match status" value="1"/>
</dbReference>
<name>F5H292_HUMAN</name>
<dbReference type="UCSC" id="uc058mjt.1">
    <property type="organism name" value="human"/>
</dbReference>
<feature type="non-terminal residue" evidence="2">
    <location>
        <position position="84"/>
    </location>
</feature>
<organism evidence="2 3">
    <name type="scientific">Homo sapiens</name>
    <name type="common">Human</name>
    <dbReference type="NCBI Taxonomy" id="9606"/>
    <lineage>
        <taxon>Eukaryota</taxon>
        <taxon>Metazoa</taxon>
        <taxon>Chordata</taxon>
        <taxon>Craniata</taxon>
        <taxon>Vertebrata</taxon>
        <taxon>Euteleostomi</taxon>
        <taxon>Mammalia</taxon>
        <taxon>Eutheria</taxon>
        <taxon>Euarchontoglires</taxon>
        <taxon>Primates</taxon>
        <taxon>Haplorrhini</taxon>
        <taxon>Catarrhini</taxon>
        <taxon>Hominidae</taxon>
        <taxon>Homo</taxon>
    </lineage>
</organism>
<dbReference type="OpenTargets" id="ENSG00000133704"/>
<evidence type="ECO:0007829" key="5">
    <source>
        <dbReference type="ProteomicsDB" id="F5H292"/>
    </source>
</evidence>